<reference evidence="3" key="2">
    <citation type="submission" date="2020-02" db="EMBL/GenBank/DDBJ databases">
        <title>Esox lucius (northern pike) genome, fEsoLuc1, primary haplotype.</title>
        <authorList>
            <person name="Myers G."/>
            <person name="Karagic N."/>
            <person name="Meyer A."/>
            <person name="Pippel M."/>
            <person name="Reichard M."/>
            <person name="Winkler S."/>
            <person name="Tracey A."/>
            <person name="Sims Y."/>
            <person name="Howe K."/>
            <person name="Rhie A."/>
            <person name="Formenti G."/>
            <person name="Durbin R."/>
            <person name="Fedrigo O."/>
            <person name="Jarvis E.D."/>
        </authorList>
    </citation>
    <scope>NUCLEOTIDE SEQUENCE [LARGE SCALE GENOMIC DNA]</scope>
</reference>
<dbReference type="Proteomes" id="UP000265140">
    <property type="component" value="Chromosome 9"/>
</dbReference>
<dbReference type="Pfam" id="PF00048">
    <property type="entry name" value="IL8"/>
    <property type="match status" value="1"/>
</dbReference>
<reference evidence="3" key="3">
    <citation type="submission" date="2025-08" db="UniProtKB">
        <authorList>
            <consortium name="Ensembl"/>
        </authorList>
    </citation>
    <scope>IDENTIFICATION</scope>
</reference>
<dbReference type="InterPro" id="IPR036048">
    <property type="entry name" value="Interleukin_8-like_sf"/>
</dbReference>
<evidence type="ECO:0000313" key="4">
    <source>
        <dbReference type="Proteomes" id="UP000265140"/>
    </source>
</evidence>
<feature type="domain" description="Chemokine interleukin-8-like" evidence="2">
    <location>
        <begin position="43"/>
        <end position="100"/>
    </location>
</feature>
<keyword evidence="4" id="KW-1185">Reference proteome</keyword>
<dbReference type="GO" id="GO:0008009">
    <property type="term" value="F:chemokine activity"/>
    <property type="evidence" value="ECO:0007669"/>
    <property type="project" value="InterPro"/>
</dbReference>
<dbReference type="Ensembl" id="ENSELUT00000062260.2">
    <property type="protein sequence ID" value="ENSELUP00000075234.2"/>
    <property type="gene ID" value="ENSELUG00000005507.3"/>
</dbReference>
<name>A0A6Q2Z9U7_ESOLU</name>
<dbReference type="OMA" id="CWESINK"/>
<reference evidence="3" key="4">
    <citation type="submission" date="2025-09" db="UniProtKB">
        <authorList>
            <consortium name="Ensembl"/>
        </authorList>
    </citation>
    <scope>IDENTIFICATION</scope>
</reference>
<protein>
    <recommendedName>
        <fullName evidence="2">Chemokine interleukin-8-like domain-containing protein</fullName>
    </recommendedName>
</protein>
<accession>A0A6Q2Z9U7</accession>
<dbReference type="InterPro" id="IPR001811">
    <property type="entry name" value="Chemokine_IL8-like_dom"/>
</dbReference>
<evidence type="ECO:0000259" key="2">
    <source>
        <dbReference type="Pfam" id="PF00048"/>
    </source>
</evidence>
<reference evidence="4" key="1">
    <citation type="journal article" date="2014" name="PLoS ONE">
        <title>The genome and linkage map of the northern pike (Esox lucius): conserved synteny revealed between the salmonid sister group and the Neoteleostei.</title>
        <authorList>
            <person name="Rondeau E.B."/>
            <person name="Minkley D.R."/>
            <person name="Leong J.S."/>
            <person name="Messmer A.M."/>
            <person name="Jantzen J.R."/>
            <person name="von Schalburg K.R."/>
            <person name="Lemon C."/>
            <person name="Bird N.H."/>
            <person name="Koop B.F."/>
        </authorList>
    </citation>
    <scope>NUCLEOTIDE SEQUENCE</scope>
</reference>
<keyword evidence="1" id="KW-0202">Cytokine</keyword>
<organism evidence="3 4">
    <name type="scientific">Esox lucius</name>
    <name type="common">Northern pike</name>
    <dbReference type="NCBI Taxonomy" id="8010"/>
    <lineage>
        <taxon>Eukaryota</taxon>
        <taxon>Metazoa</taxon>
        <taxon>Chordata</taxon>
        <taxon>Craniata</taxon>
        <taxon>Vertebrata</taxon>
        <taxon>Euteleostomi</taxon>
        <taxon>Actinopterygii</taxon>
        <taxon>Neopterygii</taxon>
        <taxon>Teleostei</taxon>
        <taxon>Protacanthopterygii</taxon>
        <taxon>Esociformes</taxon>
        <taxon>Esocidae</taxon>
        <taxon>Esox</taxon>
    </lineage>
</organism>
<dbReference type="STRING" id="8010.ENSELUP00000004350"/>
<dbReference type="GO" id="GO:0005615">
    <property type="term" value="C:extracellular space"/>
    <property type="evidence" value="ECO:0007669"/>
    <property type="project" value="UniProtKB-KW"/>
</dbReference>
<proteinExistence type="predicted"/>
<evidence type="ECO:0000313" key="3">
    <source>
        <dbReference type="Ensembl" id="ENSELUP00000075234.2"/>
    </source>
</evidence>
<dbReference type="GeneTree" id="ENSGT00990000206076"/>
<dbReference type="Bgee" id="ENSELUG00000005507">
    <property type="expression patterns" value="Expressed in stomach and 14 other cell types or tissues"/>
</dbReference>
<dbReference type="Gene3D" id="2.40.50.40">
    <property type="match status" value="1"/>
</dbReference>
<evidence type="ECO:0000256" key="1">
    <source>
        <dbReference type="ARBA" id="ARBA00022514"/>
    </source>
</evidence>
<sequence length="120" mass="13832">MTCYPNSNLENTSLQKYIFDAKCATMLMIFMSQITAQYVPGARCICPGTIMHTSETIVDFEIIENTFYCDNVEVIVTLEEDGAKRCLNPEGQKGRFFIQCWNKINKDGKQKKRCLKKKKE</sequence>
<dbReference type="AlphaFoldDB" id="A0A6Q2Z9U7"/>
<dbReference type="SUPFAM" id="SSF54117">
    <property type="entry name" value="Interleukin 8-like chemokines"/>
    <property type="match status" value="1"/>
</dbReference>
<dbReference type="GO" id="GO:0006955">
    <property type="term" value="P:immune response"/>
    <property type="evidence" value="ECO:0007669"/>
    <property type="project" value="InterPro"/>
</dbReference>